<dbReference type="EMBL" id="QQXK01000003">
    <property type="protein sequence ID" value="RII43488.1"/>
    <property type="molecule type" value="Genomic_DNA"/>
</dbReference>
<comment type="caution">
    <text evidence="2">The sequence shown here is derived from an EMBL/GenBank/DDBJ whole genome shotgun (WGS) entry which is preliminary data.</text>
</comment>
<name>A0A399JD65_9MICC</name>
<evidence type="ECO:0000313" key="3">
    <source>
        <dbReference type="Proteomes" id="UP000265419"/>
    </source>
</evidence>
<gene>
    <name evidence="2" type="ORF">DWB68_02490</name>
</gene>
<organism evidence="2 3">
    <name type="scientific">Galactobacter valiniphilus</name>
    <dbReference type="NCBI Taxonomy" id="2676122"/>
    <lineage>
        <taxon>Bacteria</taxon>
        <taxon>Bacillati</taxon>
        <taxon>Actinomycetota</taxon>
        <taxon>Actinomycetes</taxon>
        <taxon>Micrococcales</taxon>
        <taxon>Micrococcaceae</taxon>
        <taxon>Galactobacter</taxon>
    </lineage>
</organism>
<keyword evidence="3" id="KW-1185">Reference proteome</keyword>
<sequence length="269" mass="29321">MKRLPRALAVLGLAAAVTAAGLPTASAASWGPIDPVSYSVKDVTVSSAERGCTDRTISMSAKKAPFTDVVPKHSLVFVSVQDPQDQYIGQEALVFQDPKFNNKTKRYSASMRWPVCNGATAFGRYTVGLAEIRYGNSVNDLWEASGDTLTATDTTLAHYYVRRASKAVIKATRSGKKVTLSVAAKRYSPIVKTAEWGERYDAITRYSTYSGQKVRFEVKSGKTWKPLKTVTLSKGKASLKVSSSSKRQYRAVLIKNSTTAGKTTSTVRR</sequence>
<proteinExistence type="predicted"/>
<dbReference type="RefSeq" id="WP_119423554.1">
    <property type="nucleotide sequence ID" value="NZ_QQXK01000003.1"/>
</dbReference>
<accession>A0A399JD65</accession>
<reference evidence="2 3" key="1">
    <citation type="submission" date="2018-07" db="EMBL/GenBank/DDBJ databases">
        <title>Arthrobacter sp. nov., isolated from raw cow's milk with high bacterial count.</title>
        <authorList>
            <person name="Hahne J."/>
            <person name="Isele D."/>
            <person name="Lipski A."/>
        </authorList>
    </citation>
    <scope>NUCLEOTIDE SEQUENCE [LARGE SCALE GENOMIC DNA]</scope>
    <source>
        <strain evidence="2 3">JZ R-35</strain>
    </source>
</reference>
<feature type="signal peptide" evidence="1">
    <location>
        <begin position="1"/>
        <end position="19"/>
    </location>
</feature>
<protein>
    <submittedName>
        <fullName evidence="2">Uncharacterized protein</fullName>
    </submittedName>
</protein>
<feature type="chain" id="PRO_5039493986" evidence="1">
    <location>
        <begin position="20"/>
        <end position="269"/>
    </location>
</feature>
<evidence type="ECO:0000313" key="2">
    <source>
        <dbReference type="EMBL" id="RII43488.1"/>
    </source>
</evidence>
<dbReference type="Proteomes" id="UP000265419">
    <property type="component" value="Unassembled WGS sequence"/>
</dbReference>
<keyword evidence="1" id="KW-0732">Signal</keyword>
<evidence type="ECO:0000256" key="1">
    <source>
        <dbReference type="SAM" id="SignalP"/>
    </source>
</evidence>
<dbReference type="AlphaFoldDB" id="A0A399JD65"/>